<reference evidence="1 2" key="1">
    <citation type="submission" date="2014-04" db="EMBL/GenBank/DDBJ databases">
        <authorList>
            <consortium name="DOE Joint Genome Institute"/>
            <person name="Kuo A."/>
            <person name="Kohler A."/>
            <person name="Nagy L.G."/>
            <person name="Floudas D."/>
            <person name="Copeland A."/>
            <person name="Barry K.W."/>
            <person name="Cichocki N."/>
            <person name="Veneault-Fourrey C."/>
            <person name="LaButti K."/>
            <person name="Lindquist E.A."/>
            <person name="Lipzen A."/>
            <person name="Lundell T."/>
            <person name="Morin E."/>
            <person name="Murat C."/>
            <person name="Sun H."/>
            <person name="Tunlid A."/>
            <person name="Henrissat B."/>
            <person name="Grigoriev I.V."/>
            <person name="Hibbett D.S."/>
            <person name="Martin F."/>
            <person name="Nordberg H.P."/>
            <person name="Cantor M.N."/>
            <person name="Hua S.X."/>
        </authorList>
    </citation>
    <scope>NUCLEOTIDE SEQUENCE [LARGE SCALE GENOMIC DNA]</scope>
    <source>
        <strain evidence="1 2">Foug A</strain>
    </source>
</reference>
<keyword evidence="2" id="KW-1185">Reference proteome</keyword>
<dbReference type="Proteomes" id="UP000053989">
    <property type="component" value="Unassembled WGS sequence"/>
</dbReference>
<reference evidence="2" key="2">
    <citation type="submission" date="2015-01" db="EMBL/GenBank/DDBJ databases">
        <title>Evolutionary Origins and Diversification of the Mycorrhizal Mutualists.</title>
        <authorList>
            <consortium name="DOE Joint Genome Institute"/>
            <consortium name="Mycorrhizal Genomics Consortium"/>
            <person name="Kohler A."/>
            <person name="Kuo A."/>
            <person name="Nagy L.G."/>
            <person name="Floudas D."/>
            <person name="Copeland A."/>
            <person name="Barry K.W."/>
            <person name="Cichocki N."/>
            <person name="Veneault-Fourrey C."/>
            <person name="LaButti K."/>
            <person name="Lindquist E.A."/>
            <person name="Lipzen A."/>
            <person name="Lundell T."/>
            <person name="Morin E."/>
            <person name="Murat C."/>
            <person name="Riley R."/>
            <person name="Ohm R."/>
            <person name="Sun H."/>
            <person name="Tunlid A."/>
            <person name="Henrissat B."/>
            <person name="Grigoriev I.V."/>
            <person name="Hibbett D.S."/>
            <person name="Martin F."/>
        </authorList>
    </citation>
    <scope>NUCLEOTIDE SEQUENCE [LARGE SCALE GENOMIC DNA]</scope>
    <source>
        <strain evidence="2">Foug A</strain>
    </source>
</reference>
<organism evidence="1 2">
    <name type="scientific">Scleroderma citrinum Foug A</name>
    <dbReference type="NCBI Taxonomy" id="1036808"/>
    <lineage>
        <taxon>Eukaryota</taxon>
        <taxon>Fungi</taxon>
        <taxon>Dikarya</taxon>
        <taxon>Basidiomycota</taxon>
        <taxon>Agaricomycotina</taxon>
        <taxon>Agaricomycetes</taxon>
        <taxon>Agaricomycetidae</taxon>
        <taxon>Boletales</taxon>
        <taxon>Sclerodermatineae</taxon>
        <taxon>Sclerodermataceae</taxon>
        <taxon>Scleroderma</taxon>
    </lineage>
</organism>
<dbReference type="SUPFAM" id="SSF53098">
    <property type="entry name" value="Ribonuclease H-like"/>
    <property type="match status" value="1"/>
</dbReference>
<evidence type="ECO:0000313" key="2">
    <source>
        <dbReference type="Proteomes" id="UP000053989"/>
    </source>
</evidence>
<sequence length="132" mass="15142">KLSFKIIHSTTVLLPVWIETLEDFDLPIRMIPCDCSTCWNSSFDMANFILEYQAPIDSITNKCKLGLTTYALDDHEWELLCQLQDMLKILKDATLFFSCSMPNLAMVLPAIDYIDKTFTNSILQKQTLDPVI</sequence>
<dbReference type="EMBL" id="KN822171">
    <property type="protein sequence ID" value="KIM53769.1"/>
    <property type="molecule type" value="Genomic_DNA"/>
</dbReference>
<dbReference type="InterPro" id="IPR012337">
    <property type="entry name" value="RNaseH-like_sf"/>
</dbReference>
<feature type="non-terminal residue" evidence="1">
    <location>
        <position position="1"/>
    </location>
</feature>
<accession>A0A0C3DBJ1</accession>
<dbReference type="InParanoid" id="A0A0C3DBJ1"/>
<dbReference type="AlphaFoldDB" id="A0A0C3DBJ1"/>
<name>A0A0C3DBJ1_9AGAM</name>
<protein>
    <submittedName>
        <fullName evidence="1">Uncharacterized protein</fullName>
    </submittedName>
</protein>
<dbReference type="STRING" id="1036808.A0A0C3DBJ1"/>
<proteinExistence type="predicted"/>
<dbReference type="OrthoDB" id="2662702at2759"/>
<dbReference type="HOGENOM" id="CLU_099691_2_0_1"/>
<gene>
    <name evidence="1" type="ORF">SCLCIDRAFT_138299</name>
</gene>
<evidence type="ECO:0000313" key="1">
    <source>
        <dbReference type="EMBL" id="KIM53769.1"/>
    </source>
</evidence>